<protein>
    <submittedName>
        <fullName evidence="2">Uncharacterized protein</fullName>
    </submittedName>
</protein>
<dbReference type="AlphaFoldDB" id="A0A6V8PJD9"/>
<keyword evidence="1" id="KW-0812">Transmembrane</keyword>
<evidence type="ECO:0000313" key="3">
    <source>
        <dbReference type="Proteomes" id="UP000568877"/>
    </source>
</evidence>
<evidence type="ECO:0000256" key="1">
    <source>
        <dbReference type="SAM" id="Phobius"/>
    </source>
</evidence>
<name>A0A6V8PJD9_9ACTN</name>
<comment type="caution">
    <text evidence="2">The sequence shown here is derived from an EMBL/GenBank/DDBJ whole genome shotgun (WGS) entry which is preliminary data.</text>
</comment>
<dbReference type="EMBL" id="BLSA01000008">
    <property type="protein sequence ID" value="GFP31824.1"/>
    <property type="molecule type" value="Genomic_DNA"/>
</dbReference>
<dbReference type="Proteomes" id="UP000568877">
    <property type="component" value="Unassembled WGS sequence"/>
</dbReference>
<sequence>MAGAYLLMNTEQLLICSNNVRCFSLINSPFLSGLPIAYYAYMLYNMHPKENPRKID</sequence>
<gene>
    <name evidence="2" type="ORF">HKBW3S42_00130</name>
</gene>
<proteinExistence type="predicted"/>
<keyword evidence="1" id="KW-1133">Transmembrane helix</keyword>
<reference evidence="2 3" key="1">
    <citation type="journal article" date="2020" name="Front. Microbiol.">
        <title>Single-cell genomics of novel Actinobacteria with the Wood-Ljungdahl pathway discovered in a serpentinizing system.</title>
        <authorList>
            <person name="Merino N."/>
            <person name="Kawai M."/>
            <person name="Boyd E.S."/>
            <person name="Colman D.R."/>
            <person name="McGlynn S.E."/>
            <person name="Nealson K.H."/>
            <person name="Kurokawa K."/>
            <person name="Hongoh Y."/>
        </authorList>
    </citation>
    <scope>NUCLEOTIDE SEQUENCE [LARGE SCALE GENOMIC DNA]</scope>
    <source>
        <strain evidence="2 3">S42</strain>
    </source>
</reference>
<accession>A0A6V8PJD9</accession>
<evidence type="ECO:0000313" key="2">
    <source>
        <dbReference type="EMBL" id="GFP31824.1"/>
    </source>
</evidence>
<feature type="transmembrane region" description="Helical" evidence="1">
    <location>
        <begin position="23"/>
        <end position="44"/>
    </location>
</feature>
<keyword evidence="1" id="KW-0472">Membrane</keyword>
<organism evidence="2 3">
    <name type="scientific">Candidatus Hakubella thermalkaliphila</name>
    <dbReference type="NCBI Taxonomy" id="2754717"/>
    <lineage>
        <taxon>Bacteria</taxon>
        <taxon>Bacillati</taxon>
        <taxon>Actinomycetota</taxon>
        <taxon>Actinomycetota incertae sedis</taxon>
        <taxon>Candidatus Hakubellales</taxon>
        <taxon>Candidatus Hakubellaceae</taxon>
        <taxon>Candidatus Hakubella</taxon>
    </lineage>
</organism>